<keyword evidence="1" id="KW-0472">Membrane</keyword>
<gene>
    <name evidence="2" type="ORF">BJ983_005089</name>
</gene>
<keyword evidence="1" id="KW-0812">Transmembrane</keyword>
<proteinExistence type="predicted"/>
<accession>A0A7Y9E144</accession>
<feature type="transmembrane region" description="Helical" evidence="1">
    <location>
        <begin position="95"/>
        <end position="114"/>
    </location>
</feature>
<dbReference type="RefSeq" id="WP_179796358.1">
    <property type="nucleotide sequence ID" value="NZ_BAABHP010000019.1"/>
</dbReference>
<reference evidence="2 3" key="1">
    <citation type="submission" date="2020-07" db="EMBL/GenBank/DDBJ databases">
        <title>Sequencing the genomes of 1000 actinobacteria strains.</title>
        <authorList>
            <person name="Klenk H.-P."/>
        </authorList>
    </citation>
    <scope>NUCLEOTIDE SEQUENCE [LARGE SCALE GENOMIC DNA]</scope>
    <source>
        <strain evidence="2 3">DSM 45772</strain>
    </source>
</reference>
<evidence type="ECO:0000256" key="1">
    <source>
        <dbReference type="SAM" id="Phobius"/>
    </source>
</evidence>
<dbReference type="Proteomes" id="UP000535890">
    <property type="component" value="Unassembled WGS sequence"/>
</dbReference>
<dbReference type="EMBL" id="JACCBN010000001">
    <property type="protein sequence ID" value="NYD38987.1"/>
    <property type="molecule type" value="Genomic_DNA"/>
</dbReference>
<keyword evidence="3" id="KW-1185">Reference proteome</keyword>
<evidence type="ECO:0000313" key="2">
    <source>
        <dbReference type="EMBL" id="NYD38987.1"/>
    </source>
</evidence>
<feature type="transmembrane region" description="Helical" evidence="1">
    <location>
        <begin position="32"/>
        <end position="51"/>
    </location>
</feature>
<evidence type="ECO:0000313" key="3">
    <source>
        <dbReference type="Proteomes" id="UP000535890"/>
    </source>
</evidence>
<organism evidence="2 3">
    <name type="scientific">Actinomycetospora corticicola</name>
    <dbReference type="NCBI Taxonomy" id="663602"/>
    <lineage>
        <taxon>Bacteria</taxon>
        <taxon>Bacillati</taxon>
        <taxon>Actinomycetota</taxon>
        <taxon>Actinomycetes</taxon>
        <taxon>Pseudonocardiales</taxon>
        <taxon>Pseudonocardiaceae</taxon>
        <taxon>Actinomycetospora</taxon>
    </lineage>
</organism>
<feature type="transmembrane region" description="Helical" evidence="1">
    <location>
        <begin position="58"/>
        <end position="75"/>
    </location>
</feature>
<keyword evidence="1" id="KW-1133">Transmembrane helix</keyword>
<comment type="caution">
    <text evidence="2">The sequence shown here is derived from an EMBL/GenBank/DDBJ whole genome shotgun (WGS) entry which is preliminary data.</text>
</comment>
<protein>
    <submittedName>
        <fullName evidence="2">Uncharacterized protein</fullName>
    </submittedName>
</protein>
<dbReference type="AlphaFoldDB" id="A0A7Y9E144"/>
<name>A0A7Y9E144_9PSEU</name>
<feature type="transmembrane region" description="Helical" evidence="1">
    <location>
        <begin position="126"/>
        <end position="146"/>
    </location>
</feature>
<sequence>MTSTGARVLGVGALAPALGAAAHVEAGGGLPELTLPVLLVGVLTAGLAASVVRRRVGVLRLAVVLAAGQVGWHLAMGAGTDHAMHAMPATAPSSGMVAAHGLATVLVALGAAGADRAVGALVAGRVGAVLAVLRGGPTIVVAAPALRALPPSVAVPVTAALLRVRPLRGPPVRPAAA</sequence>